<gene>
    <name evidence="2" type="ORF">DES52_11272</name>
</gene>
<evidence type="ECO:0000313" key="2">
    <source>
        <dbReference type="EMBL" id="PYE52751.1"/>
    </source>
</evidence>
<proteinExistence type="predicted"/>
<dbReference type="Pfam" id="PF00128">
    <property type="entry name" value="Alpha-amylase"/>
    <property type="match status" value="1"/>
</dbReference>
<dbReference type="CDD" id="cd11334">
    <property type="entry name" value="AmyAc_TreS"/>
    <property type="match status" value="1"/>
</dbReference>
<protein>
    <submittedName>
        <fullName evidence="2">Maltose alpha-D-glucosyltransferase/alpha-amylase</fullName>
    </submittedName>
</protein>
<evidence type="ECO:0000259" key="1">
    <source>
        <dbReference type="SMART" id="SM00642"/>
    </source>
</evidence>
<dbReference type="SMART" id="SM00642">
    <property type="entry name" value="Aamy"/>
    <property type="match status" value="1"/>
</dbReference>
<dbReference type="GO" id="GO:0016740">
    <property type="term" value="F:transferase activity"/>
    <property type="evidence" value="ECO:0007669"/>
    <property type="project" value="UniProtKB-KW"/>
</dbReference>
<sequence length="529" mass="59848">MLYELNVETFQDGNGDGIGDFPGLTARVPYLVDLGVNAVWLQPFYPSPRRDHGYDVTDYKRVDPRFGTLEDFDAFVAAAHDAGIRVLLDVPFNHTSDRHPWFQAARRDPSSPYHAYYVWADTPPEPRSPYLVFPGFQTSNWSYDDASGRYYFHTFYDFMPDLDISNGAVRAEILDVARFWTRRGIDGFRLDALPYLVVDRSRKERLAHPHAFLKEFRAAVTELRPDAALLAEVDKAPDEMRPFFGDGDEMHLLLNFYLDNHLFLGLADERAEPIARAWSELPPIPRGTNWANFLRNHDELSLAQLTSEERTRVFAAFAPDASMRAYERGIRRRLAPMLRGDERRVRQAFSLLFSLPGTPVVFYGDEIGLGDRLDLPERDAVRTPMQWTAERGAGFTDAAPVRPFPSGAYSSVYVNVDAQRRDPASLLNFVRDVIRVYRSHSACGRGKFEPHDVGDPHVLAHEVRDGEDVVYALHNLAGTSREVTFEQSSDARVVLADADTRVVAPGRVALAPRGFVWWAAPSHSTEEAS</sequence>
<organism evidence="2 3">
    <name type="scientific">Deinococcus yavapaiensis KR-236</name>
    <dbReference type="NCBI Taxonomy" id="694435"/>
    <lineage>
        <taxon>Bacteria</taxon>
        <taxon>Thermotogati</taxon>
        <taxon>Deinococcota</taxon>
        <taxon>Deinococci</taxon>
        <taxon>Deinococcales</taxon>
        <taxon>Deinococcaceae</taxon>
        <taxon>Deinococcus</taxon>
    </lineage>
</organism>
<accession>A0A318S2I8</accession>
<comment type="caution">
    <text evidence="2">The sequence shown here is derived from an EMBL/GenBank/DDBJ whole genome shotgun (WGS) entry which is preliminary data.</text>
</comment>
<dbReference type="PANTHER" id="PTHR10357">
    <property type="entry name" value="ALPHA-AMYLASE FAMILY MEMBER"/>
    <property type="match status" value="1"/>
</dbReference>
<dbReference type="Proteomes" id="UP000248326">
    <property type="component" value="Unassembled WGS sequence"/>
</dbReference>
<name>A0A318S2I8_9DEIO</name>
<dbReference type="InterPro" id="IPR006047">
    <property type="entry name" value="GH13_cat_dom"/>
</dbReference>
<dbReference type="InterPro" id="IPR017853">
    <property type="entry name" value="GH"/>
</dbReference>
<dbReference type="PANTHER" id="PTHR10357:SF219">
    <property type="entry name" value="MALTOSE ALPHA-D-GLUCOSYLTRANSFERASE"/>
    <property type="match status" value="1"/>
</dbReference>
<keyword evidence="2" id="KW-0808">Transferase</keyword>
<keyword evidence="3" id="KW-1185">Reference proteome</keyword>
<evidence type="ECO:0000313" key="3">
    <source>
        <dbReference type="Proteomes" id="UP000248326"/>
    </source>
</evidence>
<dbReference type="SUPFAM" id="SSF51445">
    <property type="entry name" value="(Trans)glycosidases"/>
    <property type="match status" value="1"/>
</dbReference>
<dbReference type="InterPro" id="IPR045857">
    <property type="entry name" value="O16G_dom_2"/>
</dbReference>
<reference evidence="2 3" key="1">
    <citation type="submission" date="2018-06" db="EMBL/GenBank/DDBJ databases">
        <title>Genomic Encyclopedia of Type Strains, Phase IV (KMG-IV): sequencing the most valuable type-strain genomes for metagenomic binning, comparative biology and taxonomic classification.</title>
        <authorList>
            <person name="Goeker M."/>
        </authorList>
    </citation>
    <scope>NUCLEOTIDE SEQUENCE [LARGE SCALE GENOMIC DNA]</scope>
    <source>
        <strain evidence="2 3">DSM 18048</strain>
    </source>
</reference>
<dbReference type="GO" id="GO:0005975">
    <property type="term" value="P:carbohydrate metabolic process"/>
    <property type="evidence" value="ECO:0007669"/>
    <property type="project" value="InterPro"/>
</dbReference>
<dbReference type="AlphaFoldDB" id="A0A318S2I8"/>
<dbReference type="EMBL" id="QJSX01000012">
    <property type="protein sequence ID" value="PYE52751.1"/>
    <property type="molecule type" value="Genomic_DNA"/>
</dbReference>
<dbReference type="Gene3D" id="3.20.20.80">
    <property type="entry name" value="Glycosidases"/>
    <property type="match status" value="1"/>
</dbReference>
<feature type="domain" description="Glycosyl hydrolase family 13 catalytic" evidence="1">
    <location>
        <begin position="4"/>
        <end position="402"/>
    </location>
</feature>
<dbReference type="Gene3D" id="3.90.400.10">
    <property type="entry name" value="Oligo-1,6-glucosidase, Domain 2"/>
    <property type="match status" value="1"/>
</dbReference>